<keyword evidence="3" id="KW-1185">Reference proteome</keyword>
<dbReference type="InterPro" id="IPR005358">
    <property type="entry name" value="Puta_zinc/iron-chelating_dom"/>
</dbReference>
<comment type="caution">
    <text evidence="2">The sequence shown here is derived from an EMBL/GenBank/DDBJ whole genome shotgun (WGS) entry which is preliminary data.</text>
</comment>
<evidence type="ECO:0000256" key="1">
    <source>
        <dbReference type="HAMAP-Rule" id="MF_00676"/>
    </source>
</evidence>
<organism evidence="2 3">
    <name type="scientific">Oceanospirillum linum</name>
    <dbReference type="NCBI Taxonomy" id="966"/>
    <lineage>
        <taxon>Bacteria</taxon>
        <taxon>Pseudomonadati</taxon>
        <taxon>Pseudomonadota</taxon>
        <taxon>Gammaproteobacteria</taxon>
        <taxon>Oceanospirillales</taxon>
        <taxon>Oceanospirillaceae</taxon>
        <taxon>Oceanospirillum</taxon>
    </lineage>
</organism>
<gene>
    <name evidence="2" type="ORF">BTA35_0213710</name>
</gene>
<dbReference type="NCBIfam" id="NF003507">
    <property type="entry name" value="PRK05170.2-5"/>
    <property type="match status" value="1"/>
</dbReference>
<dbReference type="InterPro" id="IPR008228">
    <property type="entry name" value="UCP006173"/>
</dbReference>
<accession>A0A1T1H8W0</accession>
<dbReference type="HAMAP" id="MF_00676">
    <property type="entry name" value="UPF0260"/>
    <property type="match status" value="1"/>
</dbReference>
<dbReference type="AlphaFoldDB" id="A0A1T1H8W0"/>
<dbReference type="Pfam" id="PF03692">
    <property type="entry name" value="CxxCxxCC"/>
    <property type="match status" value="1"/>
</dbReference>
<sequence>MSDTGHFWEHKKLAEMNPDEWESLCDGCGKCCLHKMEDEDDGTVYYTDVACKLLDITQCHCNDYANRKQHVPECLKLTPEDVQAFDWLPHTCAYRLIKESKPLPEWHHLLTGDKKSIHKARQSIKGRAVSEQVVHPDEMEWHIIQWVE</sequence>
<reference evidence="2" key="1">
    <citation type="submission" date="2017-02" db="EMBL/GenBank/DDBJ databases">
        <title>Draft Genome Sequence of the Salt Water Bacterium Oceanospirillum linum ATCC 11336.</title>
        <authorList>
            <person name="Trachtenberg A.M."/>
            <person name="Carney J.G."/>
            <person name="Linnane J.D."/>
            <person name="Rheaume B.A."/>
            <person name="Pitts N.L."/>
            <person name="Mykles D.L."/>
            <person name="Maclea K.S."/>
        </authorList>
    </citation>
    <scope>NUCLEOTIDE SEQUENCE [LARGE SCALE GENOMIC DNA]</scope>
    <source>
        <strain evidence="2">ATCC 11336</strain>
    </source>
</reference>
<dbReference type="NCBIfam" id="NF003501">
    <property type="entry name" value="PRK05170.1-5"/>
    <property type="match status" value="1"/>
</dbReference>
<dbReference type="PIRSF" id="PIRSF006173">
    <property type="entry name" value="UCP006173"/>
    <property type="match status" value="1"/>
</dbReference>
<proteinExistence type="inferred from homology"/>
<evidence type="ECO:0000313" key="2">
    <source>
        <dbReference type="EMBL" id="OOV86272.1"/>
    </source>
</evidence>
<dbReference type="STRING" id="966.BTA35_0213710"/>
<dbReference type="EMBL" id="MTSD02000007">
    <property type="protein sequence ID" value="OOV86272.1"/>
    <property type="molecule type" value="Genomic_DNA"/>
</dbReference>
<dbReference type="Proteomes" id="UP000190064">
    <property type="component" value="Unassembled WGS sequence"/>
</dbReference>
<dbReference type="RefSeq" id="WP_078320384.1">
    <property type="nucleotide sequence ID" value="NZ_FXTS01000008.1"/>
</dbReference>
<evidence type="ECO:0000313" key="3">
    <source>
        <dbReference type="Proteomes" id="UP000190064"/>
    </source>
</evidence>
<protein>
    <recommendedName>
        <fullName evidence="1">UPF0260 protein BTA35_0213710</fullName>
    </recommendedName>
</protein>
<dbReference type="PANTHER" id="PTHR37421:SF1">
    <property type="entry name" value="UPF0260 PROTEIN YCGN"/>
    <property type="match status" value="1"/>
</dbReference>
<name>A0A1T1H8W0_OCELI</name>
<comment type="similarity">
    <text evidence="1">Belongs to the UPF0260 family.</text>
</comment>
<dbReference type="PANTHER" id="PTHR37421">
    <property type="entry name" value="UPF0260 PROTEIN YCGN"/>
    <property type="match status" value="1"/>
</dbReference>